<dbReference type="AlphaFoldDB" id="A0A1I7UF31"/>
<accession>A0A1I7UF31</accession>
<protein>
    <submittedName>
        <fullName evidence="2">RNase H domain-containing protein</fullName>
    </submittedName>
</protein>
<sequence>MNFVLIEALLPMIIVSEKITIQSHANVAIASRYPDAVVLPNSDEFDCFILDEGSKQNAYDSESVSARLRGPLHVCWPWHNNDFSVMDMLKHGSQSGNSKRFMKSSTVFLVMIRMKMNKE</sequence>
<reference evidence="2" key="1">
    <citation type="submission" date="2016-11" db="UniProtKB">
        <authorList>
            <consortium name="WormBaseParasite"/>
        </authorList>
    </citation>
    <scope>IDENTIFICATION</scope>
</reference>
<keyword evidence="1" id="KW-1185">Reference proteome</keyword>
<proteinExistence type="predicted"/>
<evidence type="ECO:0000313" key="2">
    <source>
        <dbReference type="WBParaSite" id="Csp11.Scaffold629.g8676.t1"/>
    </source>
</evidence>
<organism evidence="1 2">
    <name type="scientific">Caenorhabditis tropicalis</name>
    <dbReference type="NCBI Taxonomy" id="1561998"/>
    <lineage>
        <taxon>Eukaryota</taxon>
        <taxon>Metazoa</taxon>
        <taxon>Ecdysozoa</taxon>
        <taxon>Nematoda</taxon>
        <taxon>Chromadorea</taxon>
        <taxon>Rhabditida</taxon>
        <taxon>Rhabditina</taxon>
        <taxon>Rhabditomorpha</taxon>
        <taxon>Rhabditoidea</taxon>
        <taxon>Rhabditidae</taxon>
        <taxon>Peloderinae</taxon>
        <taxon>Caenorhabditis</taxon>
    </lineage>
</organism>
<evidence type="ECO:0000313" key="1">
    <source>
        <dbReference type="Proteomes" id="UP000095282"/>
    </source>
</evidence>
<name>A0A1I7UF31_9PELO</name>
<dbReference type="WBParaSite" id="Csp11.Scaffold629.g8676.t1">
    <property type="protein sequence ID" value="Csp11.Scaffold629.g8676.t1"/>
    <property type="gene ID" value="Csp11.Scaffold629.g8676"/>
</dbReference>
<dbReference type="Proteomes" id="UP000095282">
    <property type="component" value="Unplaced"/>
</dbReference>